<protein>
    <submittedName>
        <fullName evidence="7">Alliinase, EGF-like domain</fullName>
    </submittedName>
</protein>
<dbReference type="GO" id="GO:0016846">
    <property type="term" value="F:carbon-sulfur lyase activity"/>
    <property type="evidence" value="ECO:0007669"/>
    <property type="project" value="InterPro"/>
</dbReference>
<dbReference type="Pfam" id="PF04864">
    <property type="entry name" value="Alliinase_C"/>
    <property type="match status" value="1"/>
</dbReference>
<organism evidence="7 8">
    <name type="scientific">Dillenia turbinata</name>
    <dbReference type="NCBI Taxonomy" id="194707"/>
    <lineage>
        <taxon>Eukaryota</taxon>
        <taxon>Viridiplantae</taxon>
        <taxon>Streptophyta</taxon>
        <taxon>Embryophyta</taxon>
        <taxon>Tracheophyta</taxon>
        <taxon>Spermatophyta</taxon>
        <taxon>Magnoliopsida</taxon>
        <taxon>eudicotyledons</taxon>
        <taxon>Gunneridae</taxon>
        <taxon>Pentapetalae</taxon>
        <taxon>Dilleniales</taxon>
        <taxon>Dilleniaceae</taxon>
        <taxon>Dillenia</taxon>
    </lineage>
</organism>
<gene>
    <name evidence="7" type="ORF">RJ641_031742</name>
</gene>
<dbReference type="Gene3D" id="3.40.640.10">
    <property type="entry name" value="Type I PLP-dependent aspartate aminotransferase-like (Major domain)"/>
    <property type="match status" value="1"/>
</dbReference>
<keyword evidence="3" id="KW-0032">Aminotransferase</keyword>
<dbReference type="InterPro" id="IPR015422">
    <property type="entry name" value="PyrdxlP-dep_Trfase_small"/>
</dbReference>
<evidence type="ECO:0000313" key="7">
    <source>
        <dbReference type="EMBL" id="KAK6938234.1"/>
    </source>
</evidence>
<evidence type="ECO:0000256" key="4">
    <source>
        <dbReference type="ARBA" id="ARBA00022898"/>
    </source>
</evidence>
<dbReference type="InterPro" id="IPR015424">
    <property type="entry name" value="PyrdxlP-dep_Trfase"/>
</dbReference>
<comment type="caution">
    <text evidence="7">The sequence shown here is derived from an EMBL/GenBank/DDBJ whole genome shotgun (WGS) entry which is preliminary data.</text>
</comment>
<evidence type="ECO:0000259" key="5">
    <source>
        <dbReference type="Pfam" id="PF04863"/>
    </source>
</evidence>
<evidence type="ECO:0000259" key="6">
    <source>
        <dbReference type="Pfam" id="PF04864"/>
    </source>
</evidence>
<dbReference type="AlphaFoldDB" id="A0AAN8ZEV1"/>
<dbReference type="Proteomes" id="UP001370490">
    <property type="component" value="Unassembled WGS sequence"/>
</dbReference>
<evidence type="ECO:0000313" key="8">
    <source>
        <dbReference type="Proteomes" id="UP001370490"/>
    </source>
</evidence>
<sequence length="433" mass="48062">MYGGGGAGENELLWSRRAAEEAEAVAAISCSGHGRAYVDGVLENGKPVCECNKCYKGPDCSQFRPDCVADADSDDPVFLEPYWMKHRAGSAVVVSGWHRMGSSFGHKSDISPRLRKQIQILHKVMGNAIPDPGFIVFGAGSTQLRTAAVYALTPFNSTSRTKVVASVPFDLEYELQTNLFRSADFEFAGDASTWINTSNTALNFIEFVASPNSIDGHLNKAVLNGSSVKTIYDHSYYWPHFTPITFPADEDVMIFSLSTLTGHAGSKFGWALIKDEQVYEKMHSFLGLNTGGVSEDAQLRAFKLLQVVLDGNGKEFHEFGYETMRKHWEQLSITLSVSNRFSLQRTSLQYCTFHQKAREASPAYAWVKCERKEDEDCYEVLKANGIGGRAGTKFLADKRHVRLSLINRQDDFDILIQKLESLVSQENGMATAI</sequence>
<dbReference type="InterPro" id="IPR015421">
    <property type="entry name" value="PyrdxlP-dep_Trfase_major"/>
</dbReference>
<comment type="cofactor">
    <cofactor evidence="1">
        <name>pyridoxal 5'-phosphate</name>
        <dbReference type="ChEBI" id="CHEBI:597326"/>
    </cofactor>
</comment>
<comment type="similarity">
    <text evidence="2">Belongs to the alliinase family.</text>
</comment>
<keyword evidence="3" id="KW-0808">Transferase</keyword>
<evidence type="ECO:0000256" key="1">
    <source>
        <dbReference type="ARBA" id="ARBA00001933"/>
    </source>
</evidence>
<reference evidence="7 8" key="1">
    <citation type="submission" date="2023-12" db="EMBL/GenBank/DDBJ databases">
        <title>A high-quality genome assembly for Dillenia turbinata (Dilleniales).</title>
        <authorList>
            <person name="Chanderbali A."/>
        </authorList>
    </citation>
    <scope>NUCLEOTIDE SEQUENCE [LARGE SCALE GENOMIC DNA]</scope>
    <source>
        <strain evidence="7">LSX21</strain>
        <tissue evidence="7">Leaf</tissue>
    </source>
</reference>
<keyword evidence="4" id="KW-0663">Pyridoxal phosphate</keyword>
<dbReference type="GO" id="GO:0008483">
    <property type="term" value="F:transaminase activity"/>
    <property type="evidence" value="ECO:0007669"/>
    <property type="project" value="UniProtKB-KW"/>
</dbReference>
<dbReference type="InterPro" id="IPR050478">
    <property type="entry name" value="Ethylene_sulfur-biosynth"/>
</dbReference>
<feature type="domain" description="Alliinase C-terminal" evidence="6">
    <location>
        <begin position="69"/>
        <end position="423"/>
    </location>
</feature>
<evidence type="ECO:0000256" key="2">
    <source>
        <dbReference type="ARBA" id="ARBA00006312"/>
    </source>
</evidence>
<accession>A0AAN8ZEV1</accession>
<dbReference type="InterPro" id="IPR006947">
    <property type="entry name" value="EGF_alliinase"/>
</dbReference>
<dbReference type="Pfam" id="PF04863">
    <property type="entry name" value="EGF_alliinase"/>
    <property type="match status" value="1"/>
</dbReference>
<dbReference type="PANTHER" id="PTHR43795:SF20">
    <property type="entry name" value="TRYPTOPHAN AMINOTRANSFERASE-RELATED PROTEIN 3"/>
    <property type="match status" value="1"/>
</dbReference>
<dbReference type="InterPro" id="IPR037029">
    <property type="entry name" value="Alliinase_N_sf"/>
</dbReference>
<dbReference type="Gene3D" id="2.10.25.30">
    <property type="entry name" value="EGF-like, alliinase"/>
    <property type="match status" value="1"/>
</dbReference>
<dbReference type="Gene3D" id="3.90.1150.10">
    <property type="entry name" value="Aspartate Aminotransferase, domain 1"/>
    <property type="match status" value="1"/>
</dbReference>
<keyword evidence="8" id="KW-1185">Reference proteome</keyword>
<dbReference type="PANTHER" id="PTHR43795">
    <property type="entry name" value="BIFUNCTIONAL ASPARTATE AMINOTRANSFERASE AND GLUTAMATE/ASPARTATE-PREPHENATE AMINOTRANSFERASE-RELATED"/>
    <property type="match status" value="1"/>
</dbReference>
<feature type="domain" description="Alliinase EGF-like" evidence="5">
    <location>
        <begin position="14"/>
        <end position="67"/>
    </location>
</feature>
<name>A0AAN8ZEV1_9MAGN</name>
<dbReference type="SUPFAM" id="SSF53383">
    <property type="entry name" value="PLP-dependent transferases"/>
    <property type="match status" value="1"/>
</dbReference>
<dbReference type="EMBL" id="JBAMMX010000006">
    <property type="protein sequence ID" value="KAK6938234.1"/>
    <property type="molecule type" value="Genomic_DNA"/>
</dbReference>
<evidence type="ECO:0000256" key="3">
    <source>
        <dbReference type="ARBA" id="ARBA00022576"/>
    </source>
</evidence>
<proteinExistence type="inferred from homology"/>
<dbReference type="InterPro" id="IPR006948">
    <property type="entry name" value="Alliinase_C"/>
</dbReference>
<dbReference type="GO" id="GO:0006520">
    <property type="term" value="P:amino acid metabolic process"/>
    <property type="evidence" value="ECO:0007669"/>
    <property type="project" value="TreeGrafter"/>
</dbReference>